<evidence type="ECO:0000256" key="1">
    <source>
        <dbReference type="ARBA" id="ARBA00001946"/>
    </source>
</evidence>
<feature type="domain" description="Nudix hydrolase" evidence="4">
    <location>
        <begin position="4"/>
        <end position="133"/>
    </location>
</feature>
<dbReference type="InterPro" id="IPR020084">
    <property type="entry name" value="NUDIX_hydrolase_CS"/>
</dbReference>
<dbReference type="CDD" id="cd04678">
    <property type="entry name" value="NUDIX_MTH2_Nudt15"/>
    <property type="match status" value="1"/>
</dbReference>
<dbReference type="InterPro" id="IPR020476">
    <property type="entry name" value="Nudix_hydrolase"/>
</dbReference>
<evidence type="ECO:0000313" key="5">
    <source>
        <dbReference type="EMBL" id="KZN49296.1"/>
    </source>
</evidence>
<sequence>MSKVVRVGVGVIIKRGNQVLLGERIGAHGANTWATPGGHLEFGESIESCAVREVLEETGLTVVDVKQVGFTNDIFEREDKHYITIFVEARCDEGEAQILEPHKCKQWQWFTWDNLPKPLFIPMVNLIKENTELSTSKSEYISLK</sequence>
<evidence type="ECO:0000313" key="6">
    <source>
        <dbReference type="Proteomes" id="UP000076503"/>
    </source>
</evidence>
<evidence type="ECO:0000259" key="4">
    <source>
        <dbReference type="PROSITE" id="PS51462"/>
    </source>
</evidence>
<dbReference type="GO" id="GO:0006203">
    <property type="term" value="P:dGTP catabolic process"/>
    <property type="evidence" value="ECO:0007669"/>
    <property type="project" value="TreeGrafter"/>
</dbReference>
<protein>
    <recommendedName>
        <fullName evidence="4">Nudix hydrolase domain-containing protein</fullName>
    </recommendedName>
</protein>
<reference evidence="5 6" key="1">
    <citation type="submission" date="2013-07" db="EMBL/GenBank/DDBJ databases">
        <title>Comparative Genomic and Metabolomic Analysis of Twelve Strains of Pseudoalteromonas luteoviolacea.</title>
        <authorList>
            <person name="Vynne N.G."/>
            <person name="Mansson M."/>
            <person name="Gram L."/>
        </authorList>
    </citation>
    <scope>NUCLEOTIDE SEQUENCE [LARGE SCALE GENOMIC DNA]</scope>
    <source>
        <strain evidence="5 6">H33</strain>
    </source>
</reference>
<dbReference type="PRINTS" id="PR00502">
    <property type="entry name" value="NUDIXFAMILY"/>
</dbReference>
<keyword evidence="2 3" id="KW-0378">Hydrolase</keyword>
<comment type="similarity">
    <text evidence="3">Belongs to the Nudix hydrolase family.</text>
</comment>
<dbReference type="EMBL" id="AUXZ01000082">
    <property type="protein sequence ID" value="KZN49296.1"/>
    <property type="molecule type" value="Genomic_DNA"/>
</dbReference>
<dbReference type="OrthoDB" id="9787476at2"/>
<comment type="cofactor">
    <cofactor evidence="1">
        <name>Mg(2+)</name>
        <dbReference type="ChEBI" id="CHEBI:18420"/>
    </cofactor>
</comment>
<proteinExistence type="inferred from homology"/>
<dbReference type="GO" id="GO:0035539">
    <property type="term" value="F:8-oxo-7,8-dihydrodeoxyguanosine triphosphate pyrophosphatase activity"/>
    <property type="evidence" value="ECO:0007669"/>
    <property type="project" value="TreeGrafter"/>
</dbReference>
<dbReference type="InterPro" id="IPR000086">
    <property type="entry name" value="NUDIX_hydrolase_dom"/>
</dbReference>
<evidence type="ECO:0000256" key="2">
    <source>
        <dbReference type="ARBA" id="ARBA00022801"/>
    </source>
</evidence>
<dbReference type="Proteomes" id="UP000076503">
    <property type="component" value="Unassembled WGS sequence"/>
</dbReference>
<evidence type="ECO:0000256" key="3">
    <source>
        <dbReference type="RuleBase" id="RU003476"/>
    </source>
</evidence>
<dbReference type="PANTHER" id="PTHR16099:SF5">
    <property type="entry name" value="NUCLEOTIDE TRIPHOSPHATE DIPHOSPHATASE NUDT15"/>
    <property type="match status" value="1"/>
</dbReference>
<gene>
    <name evidence="5" type="ORF">N476_19805</name>
</gene>
<organism evidence="5 6">
    <name type="scientific">Pseudoalteromonas luteoviolacea H33</name>
    <dbReference type="NCBI Taxonomy" id="1365251"/>
    <lineage>
        <taxon>Bacteria</taxon>
        <taxon>Pseudomonadati</taxon>
        <taxon>Pseudomonadota</taxon>
        <taxon>Gammaproteobacteria</taxon>
        <taxon>Alteromonadales</taxon>
        <taxon>Pseudoalteromonadaceae</taxon>
        <taxon>Pseudoalteromonas</taxon>
    </lineage>
</organism>
<accession>A0A162AGE0</accession>
<dbReference type="Pfam" id="PF00293">
    <property type="entry name" value="NUDIX"/>
    <property type="match status" value="1"/>
</dbReference>
<name>A0A162AGE0_9GAMM</name>
<dbReference type="FunFam" id="3.90.79.10:FF:000060">
    <property type="entry name" value="Nudix hydrolase 1"/>
    <property type="match status" value="1"/>
</dbReference>
<dbReference type="Gene3D" id="3.90.79.10">
    <property type="entry name" value="Nucleoside Triphosphate Pyrophosphohydrolase"/>
    <property type="match status" value="1"/>
</dbReference>
<dbReference type="PROSITE" id="PS51462">
    <property type="entry name" value="NUDIX"/>
    <property type="match status" value="1"/>
</dbReference>
<dbReference type="SUPFAM" id="SSF55811">
    <property type="entry name" value="Nudix"/>
    <property type="match status" value="1"/>
</dbReference>
<dbReference type="PANTHER" id="PTHR16099">
    <property type="entry name" value="8-OXO-DGTP DIPHOSPHATES NUDT15"/>
    <property type="match status" value="1"/>
</dbReference>
<dbReference type="PROSITE" id="PS00893">
    <property type="entry name" value="NUDIX_BOX"/>
    <property type="match status" value="1"/>
</dbReference>
<comment type="caution">
    <text evidence="5">The sequence shown here is derived from an EMBL/GenBank/DDBJ whole genome shotgun (WGS) entry which is preliminary data.</text>
</comment>
<dbReference type="PATRIC" id="fig|1365251.3.peg.3275"/>
<dbReference type="InterPro" id="IPR015797">
    <property type="entry name" value="NUDIX_hydrolase-like_dom_sf"/>
</dbReference>
<dbReference type="GO" id="GO:0005829">
    <property type="term" value="C:cytosol"/>
    <property type="evidence" value="ECO:0007669"/>
    <property type="project" value="TreeGrafter"/>
</dbReference>
<dbReference type="AlphaFoldDB" id="A0A162AGE0"/>
<dbReference type="RefSeq" id="WP_063362625.1">
    <property type="nucleotide sequence ID" value="NZ_AUXZ01000082.1"/>
</dbReference>